<dbReference type="InterPro" id="IPR036864">
    <property type="entry name" value="Zn2-C6_fun-type_DNA-bd_sf"/>
</dbReference>
<dbReference type="InterPro" id="IPR001138">
    <property type="entry name" value="Zn2Cys6_DnaBD"/>
</dbReference>
<name>A0A443HXG9_BYSSP</name>
<organism evidence="6 7">
    <name type="scientific">Byssochlamys spectabilis</name>
    <name type="common">Paecilomyces variotii</name>
    <dbReference type="NCBI Taxonomy" id="264951"/>
    <lineage>
        <taxon>Eukaryota</taxon>
        <taxon>Fungi</taxon>
        <taxon>Dikarya</taxon>
        <taxon>Ascomycota</taxon>
        <taxon>Pezizomycotina</taxon>
        <taxon>Eurotiomycetes</taxon>
        <taxon>Eurotiomycetidae</taxon>
        <taxon>Eurotiales</taxon>
        <taxon>Thermoascaceae</taxon>
        <taxon>Paecilomyces</taxon>
    </lineage>
</organism>
<dbReference type="GO" id="GO:0000981">
    <property type="term" value="F:DNA-binding transcription factor activity, RNA polymerase II-specific"/>
    <property type="evidence" value="ECO:0007669"/>
    <property type="project" value="InterPro"/>
</dbReference>
<dbReference type="Pfam" id="PF00172">
    <property type="entry name" value="Zn_clus"/>
    <property type="match status" value="1"/>
</dbReference>
<dbReference type="SUPFAM" id="SSF57701">
    <property type="entry name" value="Zn2/Cys6 DNA-binding domain"/>
    <property type="match status" value="1"/>
</dbReference>
<evidence type="ECO:0000256" key="4">
    <source>
        <dbReference type="ARBA" id="ARBA00023242"/>
    </source>
</evidence>
<evidence type="ECO:0000256" key="3">
    <source>
        <dbReference type="ARBA" id="ARBA00023163"/>
    </source>
</evidence>
<sequence length="540" mass="60448">MPCHCSPHSLSTRGINLLRDRSETSSVPERYMVFPGRLSTACYRCRRRKVKCDATRPSCRRCMIYGKECTGYPSSFAFRTYKPTGQEGDSSQGSALLKCKDNTMQRRLEGEVDRVGGSNGPASTSSVPHSPVLCLEWQSLCYFFHQHVLQVARSPCEGHLAFFPELYQERGDDPCLRNAILSVSYLTLFNTSGVQQLQVHARKHYGAALNSLIATLNSNELALRDEVVAASLFLSMFTDLSGERESILNPHIPGISSLMQSWGRTQLRSKYGRRLFGWAVTQIQMQAMFNKQYRYTALPESVKTQYNPDIVYLAGTIAGKISDFHNAASETRQILCSAIPSPEPAENLFCALFKKAHSLFEDIDVWHKGIPRHWRCQYEAPAAENNTPATPENATRDPWTRCFLASSHAAQISFYSHVIKCYDDFRSFGLTLADPIFRNIPVELFNNLDGRIRYLTDLVCSTVTTALGSIDKHGYFRLLPHSKVANGYTLLWPMWVVANCEFSTAEQASLCQQGLQCVGTAMGCKLALSLSQTSASIMPE</sequence>
<evidence type="ECO:0000256" key="1">
    <source>
        <dbReference type="ARBA" id="ARBA00023015"/>
    </source>
</evidence>
<gene>
    <name evidence="6" type="ORF">C8Q69DRAFT_197064</name>
</gene>
<comment type="caution">
    <text evidence="6">The sequence shown here is derived from an EMBL/GenBank/DDBJ whole genome shotgun (WGS) entry which is preliminary data.</text>
</comment>
<feature type="domain" description="Zn(2)-C6 fungal-type" evidence="5">
    <location>
        <begin position="41"/>
        <end position="70"/>
    </location>
</feature>
<dbReference type="CDD" id="cd00067">
    <property type="entry name" value="GAL4"/>
    <property type="match status" value="1"/>
</dbReference>
<accession>A0A443HXG9</accession>
<evidence type="ECO:0000313" key="6">
    <source>
        <dbReference type="EMBL" id="RWQ96529.1"/>
    </source>
</evidence>
<dbReference type="GeneID" id="39595308"/>
<keyword evidence="7" id="KW-1185">Reference proteome</keyword>
<dbReference type="Pfam" id="PF11951">
    <property type="entry name" value="Fungal_trans_2"/>
    <property type="match status" value="1"/>
</dbReference>
<dbReference type="AlphaFoldDB" id="A0A443HXG9"/>
<dbReference type="GO" id="GO:0008270">
    <property type="term" value="F:zinc ion binding"/>
    <property type="evidence" value="ECO:0007669"/>
    <property type="project" value="InterPro"/>
</dbReference>
<dbReference type="SMART" id="SM00066">
    <property type="entry name" value="GAL4"/>
    <property type="match status" value="1"/>
</dbReference>
<protein>
    <recommendedName>
        <fullName evidence="5">Zn(2)-C6 fungal-type domain-containing protein</fullName>
    </recommendedName>
</protein>
<dbReference type="EMBL" id="RCNU01000003">
    <property type="protein sequence ID" value="RWQ96529.1"/>
    <property type="molecule type" value="Genomic_DNA"/>
</dbReference>
<dbReference type="Proteomes" id="UP000283841">
    <property type="component" value="Unassembled WGS sequence"/>
</dbReference>
<evidence type="ECO:0000256" key="2">
    <source>
        <dbReference type="ARBA" id="ARBA00023125"/>
    </source>
</evidence>
<dbReference type="PANTHER" id="PTHR38791">
    <property type="entry name" value="ZN(II)2CYS6 TRANSCRIPTION FACTOR (EUROFUNG)-RELATED-RELATED"/>
    <property type="match status" value="1"/>
</dbReference>
<dbReference type="GO" id="GO:0003677">
    <property type="term" value="F:DNA binding"/>
    <property type="evidence" value="ECO:0007669"/>
    <property type="project" value="UniProtKB-KW"/>
</dbReference>
<dbReference type="PANTHER" id="PTHR38791:SF12">
    <property type="entry name" value="TRANSCRIPTION FACTOR DOMAIN-CONTAINING PROTEIN-RELATED"/>
    <property type="match status" value="1"/>
</dbReference>
<dbReference type="RefSeq" id="XP_028486174.1">
    <property type="nucleotide sequence ID" value="XM_028626031.1"/>
</dbReference>
<evidence type="ECO:0000259" key="5">
    <source>
        <dbReference type="PROSITE" id="PS50048"/>
    </source>
</evidence>
<evidence type="ECO:0000313" key="7">
    <source>
        <dbReference type="Proteomes" id="UP000283841"/>
    </source>
</evidence>
<dbReference type="PROSITE" id="PS00463">
    <property type="entry name" value="ZN2_CY6_FUNGAL_1"/>
    <property type="match status" value="1"/>
</dbReference>
<dbReference type="Gene3D" id="4.10.240.10">
    <property type="entry name" value="Zn(2)-C6 fungal-type DNA-binding domain"/>
    <property type="match status" value="1"/>
</dbReference>
<keyword evidence="2" id="KW-0238">DNA-binding</keyword>
<proteinExistence type="predicted"/>
<keyword evidence="3" id="KW-0804">Transcription</keyword>
<keyword evidence="4" id="KW-0539">Nucleus</keyword>
<dbReference type="InterPro" id="IPR053175">
    <property type="entry name" value="DHMBA_Reg_Transcription_Factor"/>
</dbReference>
<dbReference type="VEuPathDB" id="FungiDB:C8Q69DRAFT_197064"/>
<dbReference type="PROSITE" id="PS50048">
    <property type="entry name" value="ZN2_CY6_FUNGAL_2"/>
    <property type="match status" value="1"/>
</dbReference>
<reference evidence="6 7" key="1">
    <citation type="journal article" date="2018" name="Front. Microbiol.">
        <title>Genomic and genetic insights into a cosmopolitan fungus, Paecilomyces variotii (Eurotiales).</title>
        <authorList>
            <person name="Urquhart A.S."/>
            <person name="Mondo S.J."/>
            <person name="Makela M.R."/>
            <person name="Hane J.K."/>
            <person name="Wiebenga A."/>
            <person name="He G."/>
            <person name="Mihaltcheva S."/>
            <person name="Pangilinan J."/>
            <person name="Lipzen A."/>
            <person name="Barry K."/>
            <person name="de Vries R.P."/>
            <person name="Grigoriev I.V."/>
            <person name="Idnurm A."/>
        </authorList>
    </citation>
    <scope>NUCLEOTIDE SEQUENCE [LARGE SCALE GENOMIC DNA]</scope>
    <source>
        <strain evidence="6 7">CBS 101075</strain>
    </source>
</reference>
<keyword evidence="1" id="KW-0805">Transcription regulation</keyword>
<dbReference type="InterPro" id="IPR021858">
    <property type="entry name" value="Fun_TF"/>
</dbReference>